<dbReference type="RefSeq" id="WP_129018423.1">
    <property type="nucleotide sequence ID" value="NZ_SDDZ01000012.1"/>
</dbReference>
<dbReference type="OrthoDB" id="978748at2"/>
<comment type="caution">
    <text evidence="1">The sequence shown here is derived from an EMBL/GenBank/DDBJ whole genome shotgun (WGS) entry which is preliminary data.</text>
</comment>
<proteinExistence type="predicted"/>
<gene>
    <name evidence="1" type="ORF">ESZ48_15540</name>
</gene>
<evidence type="ECO:0000313" key="2">
    <source>
        <dbReference type="Proteomes" id="UP000289792"/>
    </source>
</evidence>
<dbReference type="Proteomes" id="UP000289792">
    <property type="component" value="Unassembled WGS sequence"/>
</dbReference>
<evidence type="ECO:0000313" key="1">
    <source>
        <dbReference type="EMBL" id="RXJ45622.1"/>
    </source>
</evidence>
<dbReference type="EMBL" id="SDDZ01000012">
    <property type="protein sequence ID" value="RXJ45622.1"/>
    <property type="molecule type" value="Genomic_DNA"/>
</dbReference>
<accession>A0A4Q0XCI4</accession>
<organism evidence="1 2">
    <name type="scientific">Gelidibacter gilvus</name>
    <dbReference type="NCBI Taxonomy" id="59602"/>
    <lineage>
        <taxon>Bacteria</taxon>
        <taxon>Pseudomonadati</taxon>
        <taxon>Bacteroidota</taxon>
        <taxon>Flavobacteriia</taxon>
        <taxon>Flavobacteriales</taxon>
        <taxon>Flavobacteriaceae</taxon>
        <taxon>Gelidibacter</taxon>
    </lineage>
</organism>
<sequence>MKAVSVVTIKKELKHRSSEELLELCLRLSKFKKENKELLTYLLFESHDETGYIETVKAEIDEQFQTINTNSYFYIKKSVRKILRNIKKYARYSLKKETEVELLLHFCTALKDFEPSIFKNITLNNIYDRQIIAIKKIVSNLHEDLQYDYNLILEELEEVSYNSKIFKL</sequence>
<dbReference type="AlphaFoldDB" id="A0A4Q0XCI4"/>
<reference evidence="1 2" key="1">
    <citation type="submission" date="2019-01" db="EMBL/GenBank/DDBJ databases">
        <title>Genome sequence of the Antarctic species Gelidibacter gilvus ACAM 158(T).</title>
        <authorList>
            <person name="Bowman J.P."/>
        </authorList>
    </citation>
    <scope>NUCLEOTIDE SEQUENCE [LARGE SCALE GENOMIC DNA]</scope>
    <source>
        <strain evidence="1 2">IC158</strain>
    </source>
</reference>
<protein>
    <submittedName>
        <fullName evidence="1">Uncharacterized protein</fullName>
    </submittedName>
</protein>
<keyword evidence="2" id="KW-1185">Reference proteome</keyword>
<name>A0A4Q0XCI4_9FLAO</name>